<accession>A0A0L6VCW1</accession>
<organism evidence="1 2">
    <name type="scientific">Puccinia sorghi</name>
    <dbReference type="NCBI Taxonomy" id="27349"/>
    <lineage>
        <taxon>Eukaryota</taxon>
        <taxon>Fungi</taxon>
        <taxon>Dikarya</taxon>
        <taxon>Basidiomycota</taxon>
        <taxon>Pucciniomycotina</taxon>
        <taxon>Pucciniomycetes</taxon>
        <taxon>Pucciniales</taxon>
        <taxon>Pucciniaceae</taxon>
        <taxon>Puccinia</taxon>
    </lineage>
</organism>
<keyword evidence="2" id="KW-1185">Reference proteome</keyword>
<sequence>MQLGNNPQFFPIDLWSPGSLADHLSERKAIKYSACYCVAWLAFTVRFVNFDRKKFEHFLKHNLCVKTPSSTEGSELSNSLMMRVFISFIPYCTELNQIELCFVEIKYHLQQMCKSSVILLTPLGRSSQISLLRLGIVICCSTSITTAVIMSHSFKYLILLLSSWFSTCKQGITDLQSIAKQTPPKNL</sequence>
<protein>
    <submittedName>
        <fullName evidence="1">Uncharacterized protein</fullName>
    </submittedName>
</protein>
<comment type="caution">
    <text evidence="1">The sequence shown here is derived from an EMBL/GenBank/DDBJ whole genome shotgun (WGS) entry which is preliminary data.</text>
</comment>
<evidence type="ECO:0000313" key="1">
    <source>
        <dbReference type="EMBL" id="KNZ58554.1"/>
    </source>
</evidence>
<reference evidence="1 2" key="1">
    <citation type="submission" date="2015-08" db="EMBL/GenBank/DDBJ databases">
        <title>Next Generation Sequencing and Analysis of the Genome of Puccinia sorghi L Schw, the Causal Agent of Maize Common Rust.</title>
        <authorList>
            <person name="Rochi L."/>
            <person name="Burguener G."/>
            <person name="Darino M."/>
            <person name="Turjanski A."/>
            <person name="Kreff E."/>
            <person name="Dieguez M.J."/>
            <person name="Sacco F."/>
        </authorList>
    </citation>
    <scope>NUCLEOTIDE SEQUENCE [LARGE SCALE GENOMIC DNA]</scope>
    <source>
        <strain evidence="1 2">RO10H11247</strain>
    </source>
</reference>
<dbReference type="EMBL" id="LAVV01006734">
    <property type="protein sequence ID" value="KNZ58554.1"/>
    <property type="molecule type" value="Genomic_DNA"/>
</dbReference>
<gene>
    <name evidence="1" type="ORF">VP01_1907g1</name>
</gene>
<name>A0A0L6VCW1_9BASI</name>
<dbReference type="AlphaFoldDB" id="A0A0L6VCW1"/>
<evidence type="ECO:0000313" key="2">
    <source>
        <dbReference type="Proteomes" id="UP000037035"/>
    </source>
</evidence>
<dbReference type="VEuPathDB" id="FungiDB:VP01_1907g1"/>
<dbReference type="Proteomes" id="UP000037035">
    <property type="component" value="Unassembled WGS sequence"/>
</dbReference>
<proteinExistence type="predicted"/>